<protein>
    <submittedName>
        <fullName evidence="6">Uncharacterized protein</fullName>
    </submittedName>
</protein>
<evidence type="ECO:0000256" key="4">
    <source>
        <dbReference type="ARBA" id="ARBA00023228"/>
    </source>
</evidence>
<evidence type="ECO:0000256" key="3">
    <source>
        <dbReference type="ARBA" id="ARBA00023136"/>
    </source>
</evidence>
<evidence type="ECO:0000313" key="7">
    <source>
        <dbReference type="Proteomes" id="UP001177023"/>
    </source>
</evidence>
<dbReference type="GO" id="GO:0099078">
    <property type="term" value="C:BORC complex"/>
    <property type="evidence" value="ECO:0007669"/>
    <property type="project" value="TreeGrafter"/>
</dbReference>
<keyword evidence="4" id="KW-0458">Lysosome</keyword>
<organism evidence="6 7">
    <name type="scientific">Mesorhabditis spiculigera</name>
    <dbReference type="NCBI Taxonomy" id="96644"/>
    <lineage>
        <taxon>Eukaryota</taxon>
        <taxon>Metazoa</taxon>
        <taxon>Ecdysozoa</taxon>
        <taxon>Nematoda</taxon>
        <taxon>Chromadorea</taxon>
        <taxon>Rhabditida</taxon>
        <taxon>Rhabditina</taxon>
        <taxon>Rhabditomorpha</taxon>
        <taxon>Rhabditoidea</taxon>
        <taxon>Rhabditidae</taxon>
        <taxon>Mesorhabditinae</taxon>
        <taxon>Mesorhabditis</taxon>
    </lineage>
</organism>
<comment type="similarity">
    <text evidence="2">Belongs to the BORCS8 family.</text>
</comment>
<evidence type="ECO:0000256" key="2">
    <source>
        <dbReference type="ARBA" id="ARBA00010463"/>
    </source>
</evidence>
<evidence type="ECO:0000256" key="1">
    <source>
        <dbReference type="ARBA" id="ARBA00004656"/>
    </source>
</evidence>
<accession>A0AA36CPQ2</accession>
<keyword evidence="3" id="KW-0472">Membrane</keyword>
<sequence length="133" mass="15309">MQRSKELESRCRLLAERVTDSVRILDHDPSLALYRLQEHVGRTLPSIVQKKIALQEVQQQLAGVQFDLDNALGTVENMKRAGPSFEKSHEYLRNCMYYKQQIDYEKARSITATEASKTAKGRSKSFHGQLERN</sequence>
<name>A0AA36CPQ2_9BILA</name>
<comment type="caution">
    <text evidence="6">The sequence shown here is derived from an EMBL/GenBank/DDBJ whole genome shotgun (WGS) entry which is preliminary data.</text>
</comment>
<evidence type="ECO:0000313" key="6">
    <source>
        <dbReference type="EMBL" id="CAJ0573007.1"/>
    </source>
</evidence>
<proteinExistence type="inferred from homology"/>
<keyword evidence="7" id="KW-1185">Reference proteome</keyword>
<feature type="non-terminal residue" evidence="6">
    <location>
        <position position="133"/>
    </location>
</feature>
<dbReference type="Proteomes" id="UP001177023">
    <property type="component" value="Unassembled WGS sequence"/>
</dbReference>
<dbReference type="InterPro" id="IPR019320">
    <property type="entry name" value="BORCS8"/>
</dbReference>
<feature type="region of interest" description="Disordered" evidence="5">
    <location>
        <begin position="113"/>
        <end position="133"/>
    </location>
</feature>
<gene>
    <name evidence="6" type="ORF">MSPICULIGERA_LOCUS11377</name>
</gene>
<evidence type="ECO:0000256" key="5">
    <source>
        <dbReference type="SAM" id="MobiDB-lite"/>
    </source>
</evidence>
<comment type="subcellular location">
    <subcellularLocation>
        <location evidence="1">Lysosome membrane</location>
    </subcellularLocation>
</comment>
<dbReference type="GO" id="GO:0005765">
    <property type="term" value="C:lysosomal membrane"/>
    <property type="evidence" value="ECO:0007669"/>
    <property type="project" value="UniProtKB-SubCell"/>
</dbReference>
<dbReference type="PANTHER" id="PTHR21146">
    <property type="entry name" value="MEF2B PROTEIN"/>
    <property type="match status" value="1"/>
</dbReference>
<dbReference type="AlphaFoldDB" id="A0AA36CPQ2"/>
<dbReference type="EMBL" id="CATQJA010002610">
    <property type="protein sequence ID" value="CAJ0573007.1"/>
    <property type="molecule type" value="Genomic_DNA"/>
</dbReference>
<dbReference type="PANTHER" id="PTHR21146:SF0">
    <property type="entry name" value="BLOC-1-RELATED COMPLEX SUBUNIT 8"/>
    <property type="match status" value="1"/>
</dbReference>
<reference evidence="6" key="1">
    <citation type="submission" date="2023-06" db="EMBL/GenBank/DDBJ databases">
        <authorList>
            <person name="Delattre M."/>
        </authorList>
    </citation>
    <scope>NUCLEOTIDE SEQUENCE</scope>
    <source>
        <strain evidence="6">AF72</strain>
    </source>
</reference>
<dbReference type="Pfam" id="PF10167">
    <property type="entry name" value="BORCS8"/>
    <property type="match status" value="1"/>
</dbReference>